<sequence length="31" mass="3788">MATLHILDNKQNRSLQKLRVSLTKMQEKYHY</sequence>
<proteinExistence type="predicted"/>
<reference evidence="1" key="1">
    <citation type="submission" date="2018-02" db="EMBL/GenBank/DDBJ databases">
        <title>Rhizophora mucronata_Transcriptome.</title>
        <authorList>
            <person name="Meera S.P."/>
            <person name="Sreeshan A."/>
            <person name="Augustine A."/>
        </authorList>
    </citation>
    <scope>NUCLEOTIDE SEQUENCE</scope>
    <source>
        <tissue evidence="1">Leaf</tissue>
    </source>
</reference>
<protein>
    <submittedName>
        <fullName evidence="1">Uncharacterized protein</fullName>
    </submittedName>
</protein>
<organism evidence="1">
    <name type="scientific">Rhizophora mucronata</name>
    <name type="common">Asiatic mangrove</name>
    <dbReference type="NCBI Taxonomy" id="61149"/>
    <lineage>
        <taxon>Eukaryota</taxon>
        <taxon>Viridiplantae</taxon>
        <taxon>Streptophyta</taxon>
        <taxon>Embryophyta</taxon>
        <taxon>Tracheophyta</taxon>
        <taxon>Spermatophyta</taxon>
        <taxon>Magnoliopsida</taxon>
        <taxon>eudicotyledons</taxon>
        <taxon>Gunneridae</taxon>
        <taxon>Pentapetalae</taxon>
        <taxon>rosids</taxon>
        <taxon>fabids</taxon>
        <taxon>Malpighiales</taxon>
        <taxon>Rhizophoraceae</taxon>
        <taxon>Rhizophora</taxon>
    </lineage>
</organism>
<accession>A0A2P2N5K9</accession>
<dbReference type="EMBL" id="GGEC01057254">
    <property type="protein sequence ID" value="MBX37738.1"/>
    <property type="molecule type" value="Transcribed_RNA"/>
</dbReference>
<dbReference type="AlphaFoldDB" id="A0A2P2N5K9"/>
<name>A0A2P2N5K9_RHIMU</name>
<evidence type="ECO:0000313" key="1">
    <source>
        <dbReference type="EMBL" id="MBX37738.1"/>
    </source>
</evidence>